<keyword evidence="2" id="KW-1185">Reference proteome</keyword>
<gene>
    <name evidence="1" type="ORF">Taro_051870</name>
</gene>
<evidence type="ECO:0000313" key="2">
    <source>
        <dbReference type="Proteomes" id="UP000652761"/>
    </source>
</evidence>
<organism evidence="1 2">
    <name type="scientific">Colocasia esculenta</name>
    <name type="common">Wild taro</name>
    <name type="synonym">Arum esculentum</name>
    <dbReference type="NCBI Taxonomy" id="4460"/>
    <lineage>
        <taxon>Eukaryota</taxon>
        <taxon>Viridiplantae</taxon>
        <taxon>Streptophyta</taxon>
        <taxon>Embryophyta</taxon>
        <taxon>Tracheophyta</taxon>
        <taxon>Spermatophyta</taxon>
        <taxon>Magnoliopsida</taxon>
        <taxon>Liliopsida</taxon>
        <taxon>Araceae</taxon>
        <taxon>Aroideae</taxon>
        <taxon>Colocasieae</taxon>
        <taxon>Colocasia</taxon>
    </lineage>
</organism>
<accession>A0A843XI39</accession>
<dbReference type="AlphaFoldDB" id="A0A843XI39"/>
<comment type="caution">
    <text evidence="1">The sequence shown here is derived from an EMBL/GenBank/DDBJ whole genome shotgun (WGS) entry which is preliminary data.</text>
</comment>
<name>A0A843XI39_COLES</name>
<sequence>MVCVCDIVTSSIGVQMADGRCIQKLSCTSMGGPGAVEARSGNVYGIQVCGAAAGPYDGQGKEISWFTVELPGDAGAEGMWSSDRAALVHEEASGTWARSRGAWKILGSLYKDPKGRNLAPGDGYEGFGSAVQRELEMEKNSEVKRAQLGVVPGWVTFLGSLPTGTIVGPVCWLGRHEWYQSLTQPEVQELSATQDKVLRYGSHLLKP</sequence>
<dbReference type="Proteomes" id="UP000652761">
    <property type="component" value="Unassembled WGS sequence"/>
</dbReference>
<dbReference type="EMBL" id="NMUH01008496">
    <property type="protein sequence ID" value="MQM18871.1"/>
    <property type="molecule type" value="Genomic_DNA"/>
</dbReference>
<evidence type="ECO:0000313" key="1">
    <source>
        <dbReference type="EMBL" id="MQM18871.1"/>
    </source>
</evidence>
<reference evidence="1" key="1">
    <citation type="submission" date="2017-07" db="EMBL/GenBank/DDBJ databases">
        <title>Taro Niue Genome Assembly and Annotation.</title>
        <authorList>
            <person name="Atibalentja N."/>
            <person name="Keating K."/>
            <person name="Fields C.J."/>
        </authorList>
    </citation>
    <scope>NUCLEOTIDE SEQUENCE</scope>
    <source>
        <strain evidence="1">Niue_2</strain>
        <tissue evidence="1">Leaf</tissue>
    </source>
</reference>
<proteinExistence type="predicted"/>
<protein>
    <submittedName>
        <fullName evidence="1">Uncharacterized protein</fullName>
    </submittedName>
</protein>